<accession>A0A5B8Y0I9</accession>
<evidence type="ECO:0000256" key="1">
    <source>
        <dbReference type="SAM" id="Coils"/>
    </source>
</evidence>
<sequence length="259" mass="28589">MAEISTQVANRVQWNRFVQSSVSVNQADVEAELDQKYSSYDSYIDGLFAALPEVLMARLEAMTVEMSQTELELTEEMADDGRARDRRDAQVGELRDRMYKGRGAVQTAFDEEAADEYGLASTPPSAPDDLLTFARNSMHLLEKNPRVEQDIFGNTVDTQKIVGALQSACDSLEQALQSVDEETRQAHAARAKRDATVERWEQTYRGTAQVLSGLYLLAGRPDLAERVRPTMRSSQGKAEPPEAGDAPATGDDVVEPVEA</sequence>
<accession>A0A4Y6PNN4</accession>
<evidence type="ECO:0000313" key="3">
    <source>
        <dbReference type="EMBL" id="QDG49860.1"/>
    </source>
</evidence>
<name>A0A4Y6PNN4_PERCE</name>
<keyword evidence="4" id="KW-1185">Reference proteome</keyword>
<feature type="region of interest" description="Disordered" evidence="2">
    <location>
        <begin position="226"/>
        <end position="259"/>
    </location>
</feature>
<evidence type="ECO:0000256" key="2">
    <source>
        <dbReference type="SAM" id="MobiDB-lite"/>
    </source>
</evidence>
<dbReference type="Proteomes" id="UP000315995">
    <property type="component" value="Chromosome"/>
</dbReference>
<reference evidence="3 4" key="1">
    <citation type="submission" date="2019-06" db="EMBL/GenBank/DDBJ databases">
        <title>Persicimonas caeni gen. nov., sp. nov., a predatory bacterium isolated from solar saltern.</title>
        <authorList>
            <person name="Wang S."/>
        </authorList>
    </citation>
    <scope>NUCLEOTIDE SEQUENCE [LARGE SCALE GENOMIC DNA]</scope>
    <source>
        <strain evidence="3 4">YN101</strain>
    </source>
</reference>
<dbReference type="OrthoDB" id="5517340at2"/>
<proteinExistence type="predicted"/>
<dbReference type="EMBL" id="CP041186">
    <property type="protein sequence ID" value="QDG49860.1"/>
    <property type="molecule type" value="Genomic_DNA"/>
</dbReference>
<dbReference type="AlphaFoldDB" id="A0A4Y6PNN4"/>
<organism evidence="3 4">
    <name type="scientific">Persicimonas caeni</name>
    <dbReference type="NCBI Taxonomy" id="2292766"/>
    <lineage>
        <taxon>Bacteria</taxon>
        <taxon>Deltaproteobacteria</taxon>
        <taxon>Bradymonadales</taxon>
        <taxon>Bradymonadaceae</taxon>
        <taxon>Persicimonas</taxon>
    </lineage>
</organism>
<keyword evidence="1" id="KW-0175">Coiled coil</keyword>
<dbReference type="RefSeq" id="WP_141196357.1">
    <property type="nucleotide sequence ID" value="NZ_CP041186.1"/>
</dbReference>
<gene>
    <name evidence="3" type="ORF">FIV42_03625</name>
</gene>
<protein>
    <submittedName>
        <fullName evidence="3">Uncharacterized protein</fullName>
    </submittedName>
</protein>
<feature type="coiled-coil region" evidence="1">
    <location>
        <begin position="162"/>
        <end position="192"/>
    </location>
</feature>
<evidence type="ECO:0000313" key="4">
    <source>
        <dbReference type="Proteomes" id="UP000315995"/>
    </source>
</evidence>